<dbReference type="AlphaFoldDB" id="A0A7W9QGF5"/>
<protein>
    <submittedName>
        <fullName evidence="1">Uncharacterized protein</fullName>
    </submittedName>
</protein>
<dbReference type="EMBL" id="JACHJL010000022">
    <property type="protein sequence ID" value="MBB5939268.1"/>
    <property type="molecule type" value="Genomic_DNA"/>
</dbReference>
<comment type="caution">
    <text evidence="1">The sequence shown here is derived from an EMBL/GenBank/DDBJ whole genome shotgun (WGS) entry which is preliminary data.</text>
</comment>
<keyword evidence="2" id="KW-1185">Reference proteome</keyword>
<dbReference type="RefSeq" id="WP_184578055.1">
    <property type="nucleotide sequence ID" value="NZ_JACHJL010000022.1"/>
</dbReference>
<proteinExistence type="predicted"/>
<reference evidence="1 2" key="1">
    <citation type="submission" date="2020-08" db="EMBL/GenBank/DDBJ databases">
        <title>Genomic Encyclopedia of Type Strains, Phase III (KMG-III): the genomes of soil and plant-associated and newly described type strains.</title>
        <authorList>
            <person name="Whitman W."/>
        </authorList>
    </citation>
    <scope>NUCLEOTIDE SEQUENCE [LARGE SCALE GENOMIC DNA]</scope>
    <source>
        <strain evidence="1 2">CECT 8305</strain>
    </source>
</reference>
<dbReference type="Proteomes" id="UP000588098">
    <property type="component" value="Unassembled WGS sequence"/>
</dbReference>
<sequence length="147" mass="16122">MSAPIVDLTGDNAAEVVKDWDTLRHVVTANGGVSRVVMWLLRDLEEKGRLGVHVRSAISRRLDSLGLAHLPVDLPSDQYDIITVYRRGTASATVIDATYHNGNSEEAETALRRLNTSQDAEKLEAVTEKVAELTAILEGVRYPEGNK</sequence>
<gene>
    <name evidence="1" type="ORF">FHS42_006361</name>
</gene>
<accession>A0A7W9QGF5</accession>
<name>A0A7W9QGF5_9ACTN</name>
<organism evidence="1 2">
    <name type="scientific">Streptomyces zagrosensis</name>
    <dbReference type="NCBI Taxonomy" id="1042984"/>
    <lineage>
        <taxon>Bacteria</taxon>
        <taxon>Bacillati</taxon>
        <taxon>Actinomycetota</taxon>
        <taxon>Actinomycetes</taxon>
        <taxon>Kitasatosporales</taxon>
        <taxon>Streptomycetaceae</taxon>
        <taxon>Streptomyces</taxon>
    </lineage>
</organism>
<evidence type="ECO:0000313" key="2">
    <source>
        <dbReference type="Proteomes" id="UP000588098"/>
    </source>
</evidence>
<evidence type="ECO:0000313" key="1">
    <source>
        <dbReference type="EMBL" id="MBB5939268.1"/>
    </source>
</evidence>